<keyword evidence="2" id="KW-1185">Reference proteome</keyword>
<evidence type="ECO:0008006" key="3">
    <source>
        <dbReference type="Google" id="ProtNLM"/>
    </source>
</evidence>
<dbReference type="Proteomes" id="UP000054107">
    <property type="component" value="Unassembled WGS sequence"/>
</dbReference>
<organism evidence="1 2">
    <name type="scientific">Parasitella parasitica</name>
    <dbReference type="NCBI Taxonomy" id="35722"/>
    <lineage>
        <taxon>Eukaryota</taxon>
        <taxon>Fungi</taxon>
        <taxon>Fungi incertae sedis</taxon>
        <taxon>Mucoromycota</taxon>
        <taxon>Mucoromycotina</taxon>
        <taxon>Mucoromycetes</taxon>
        <taxon>Mucorales</taxon>
        <taxon>Mucorineae</taxon>
        <taxon>Mucoraceae</taxon>
        <taxon>Parasitella</taxon>
    </lineage>
</organism>
<sequence>MLEDYSHLEPTLSLEKADTKLINERYKFVHDVLIPALSKRILEQQSEDHKYFAKKHKVLDAPYPIGSKVMIKNVDRQNKLDERYEGPYRIHNVTANGSYVLMDRTGALLSRDVPTHHIVYKAAANQKPVSVDEFCNERFEIQAVIDHQGTP</sequence>
<name>A0A0B7N1Z4_9FUNG</name>
<protein>
    <recommendedName>
        <fullName evidence="3">Integrase catalytic domain-containing protein</fullName>
    </recommendedName>
</protein>
<dbReference type="STRING" id="35722.A0A0B7N1Z4"/>
<evidence type="ECO:0000313" key="1">
    <source>
        <dbReference type="EMBL" id="CEP09383.1"/>
    </source>
</evidence>
<accession>A0A0B7N1Z4</accession>
<dbReference type="AlphaFoldDB" id="A0A0B7N1Z4"/>
<reference evidence="1 2" key="1">
    <citation type="submission" date="2014-09" db="EMBL/GenBank/DDBJ databases">
        <authorList>
            <person name="Ellenberger Sabrina"/>
        </authorList>
    </citation>
    <scope>NUCLEOTIDE SEQUENCE [LARGE SCALE GENOMIC DNA]</scope>
    <source>
        <strain evidence="1 2">CBS 412.66</strain>
    </source>
</reference>
<feature type="non-terminal residue" evidence="1">
    <location>
        <position position="151"/>
    </location>
</feature>
<gene>
    <name evidence="1" type="primary">PARPA_02875.1 scaffold 5878</name>
</gene>
<evidence type="ECO:0000313" key="2">
    <source>
        <dbReference type="Proteomes" id="UP000054107"/>
    </source>
</evidence>
<proteinExistence type="predicted"/>
<dbReference type="OrthoDB" id="2285631at2759"/>
<dbReference type="EMBL" id="LN721584">
    <property type="protein sequence ID" value="CEP09383.1"/>
    <property type="molecule type" value="Genomic_DNA"/>
</dbReference>